<feature type="signal peptide" evidence="1">
    <location>
        <begin position="1"/>
        <end position="20"/>
    </location>
</feature>
<proteinExistence type="predicted"/>
<name>A0A8S1C2K2_9INSE</name>
<dbReference type="EMBL" id="CADEPI010000012">
    <property type="protein sequence ID" value="CAB3363483.1"/>
    <property type="molecule type" value="Genomic_DNA"/>
</dbReference>
<feature type="chain" id="PRO_5035847644" description="SXP/RAL-2 family protein Ani s 5-like cation-binding domain-containing protein" evidence="1">
    <location>
        <begin position="21"/>
        <end position="248"/>
    </location>
</feature>
<evidence type="ECO:0000313" key="2">
    <source>
        <dbReference type="EMBL" id="CAB3363483.1"/>
    </source>
</evidence>
<dbReference type="Proteomes" id="UP000494165">
    <property type="component" value="Unassembled WGS sequence"/>
</dbReference>
<gene>
    <name evidence="2" type="ORF">CLODIP_2_CD02231</name>
</gene>
<evidence type="ECO:0000256" key="1">
    <source>
        <dbReference type="SAM" id="SignalP"/>
    </source>
</evidence>
<dbReference type="AlphaFoldDB" id="A0A8S1C2K2"/>
<keyword evidence="3" id="KW-1185">Reference proteome</keyword>
<keyword evidence="1" id="KW-0732">Signal</keyword>
<comment type="caution">
    <text evidence="2">The sequence shown here is derived from an EMBL/GenBank/DDBJ whole genome shotgun (WGS) entry which is preliminary data.</text>
</comment>
<protein>
    <recommendedName>
        <fullName evidence="4">SXP/RAL-2 family protein Ani s 5-like cation-binding domain-containing protein</fullName>
    </recommendedName>
</protein>
<evidence type="ECO:0000313" key="3">
    <source>
        <dbReference type="Proteomes" id="UP000494165"/>
    </source>
</evidence>
<evidence type="ECO:0008006" key="4">
    <source>
        <dbReference type="Google" id="ProtNLM"/>
    </source>
</evidence>
<accession>A0A8S1C2K2</accession>
<organism evidence="2 3">
    <name type="scientific">Cloeon dipterum</name>
    <dbReference type="NCBI Taxonomy" id="197152"/>
    <lineage>
        <taxon>Eukaryota</taxon>
        <taxon>Metazoa</taxon>
        <taxon>Ecdysozoa</taxon>
        <taxon>Arthropoda</taxon>
        <taxon>Hexapoda</taxon>
        <taxon>Insecta</taxon>
        <taxon>Pterygota</taxon>
        <taxon>Palaeoptera</taxon>
        <taxon>Ephemeroptera</taxon>
        <taxon>Pisciforma</taxon>
        <taxon>Baetidae</taxon>
        <taxon>Cloeon</taxon>
    </lineage>
</organism>
<reference evidence="2 3" key="1">
    <citation type="submission" date="2020-04" db="EMBL/GenBank/DDBJ databases">
        <authorList>
            <person name="Alioto T."/>
            <person name="Alioto T."/>
            <person name="Gomez Garrido J."/>
        </authorList>
    </citation>
    <scope>NUCLEOTIDE SEQUENCE [LARGE SCALE GENOMIC DNA]</scope>
</reference>
<sequence length="248" mass="26392">MASKLLCAFLAALCAAQVMASPLHLAAHPSANHKGLIADINAAIEAVNALQDSIGALKDQINRTIIVITVDTAIQISNILQQLKDLGISTEEILAAEAAINQSLSNVEAVFTGIVADLENILTLTGQILSDLGNFQLVQMAQHILDLDAAFTKLQEDASTVLSRISAEFTTIFNTIINLTIGEPVEIVQQITESILQIGETWQAEGTKLWTAFTTVIDAAAAALDALWNIVSSDEPTTTVTPKLLISH</sequence>